<name>A0A1H0X6T4_9PSEU</name>
<dbReference type="Proteomes" id="UP000199691">
    <property type="component" value="Unassembled WGS sequence"/>
</dbReference>
<evidence type="ECO:0000313" key="8">
    <source>
        <dbReference type="Proteomes" id="UP000199691"/>
    </source>
</evidence>
<proteinExistence type="predicted"/>
<feature type="transmembrane region" description="Helical" evidence="5">
    <location>
        <begin position="34"/>
        <end position="65"/>
    </location>
</feature>
<dbReference type="PANTHER" id="PTHR33507">
    <property type="entry name" value="INNER MEMBRANE PROTEIN YBBJ"/>
    <property type="match status" value="1"/>
</dbReference>
<dbReference type="AlphaFoldDB" id="A0A1H0X6T4"/>
<dbReference type="GO" id="GO:0008233">
    <property type="term" value="F:peptidase activity"/>
    <property type="evidence" value="ECO:0007669"/>
    <property type="project" value="UniProtKB-KW"/>
</dbReference>
<keyword evidence="2 5" id="KW-0812">Transmembrane</keyword>
<evidence type="ECO:0000256" key="2">
    <source>
        <dbReference type="ARBA" id="ARBA00022692"/>
    </source>
</evidence>
<evidence type="ECO:0000313" key="7">
    <source>
        <dbReference type="EMBL" id="SDP98658.1"/>
    </source>
</evidence>
<reference evidence="8" key="1">
    <citation type="submission" date="2016-10" db="EMBL/GenBank/DDBJ databases">
        <authorList>
            <person name="Varghese N."/>
            <person name="Submissions S."/>
        </authorList>
    </citation>
    <scope>NUCLEOTIDE SEQUENCE [LARGE SCALE GENOMIC DNA]</scope>
    <source>
        <strain evidence="8">CGMCC 4.6609</strain>
    </source>
</reference>
<dbReference type="InterPro" id="IPR012340">
    <property type="entry name" value="NA-bd_OB-fold"/>
</dbReference>
<dbReference type="InterPro" id="IPR052165">
    <property type="entry name" value="Membrane_assoc_protease"/>
</dbReference>
<dbReference type="GO" id="GO:0006508">
    <property type="term" value="P:proteolysis"/>
    <property type="evidence" value="ECO:0007669"/>
    <property type="project" value="UniProtKB-KW"/>
</dbReference>
<organism evidence="7 8">
    <name type="scientific">Lentzea jiangxiensis</name>
    <dbReference type="NCBI Taxonomy" id="641025"/>
    <lineage>
        <taxon>Bacteria</taxon>
        <taxon>Bacillati</taxon>
        <taxon>Actinomycetota</taxon>
        <taxon>Actinomycetes</taxon>
        <taxon>Pseudonocardiales</taxon>
        <taxon>Pseudonocardiaceae</taxon>
        <taxon>Lentzea</taxon>
    </lineage>
</organism>
<keyword evidence="7" id="KW-0378">Hydrolase</keyword>
<keyword evidence="7" id="KW-0645">Protease</keyword>
<keyword evidence="4 5" id="KW-0472">Membrane</keyword>
<keyword evidence="3 5" id="KW-1133">Transmembrane helix</keyword>
<evidence type="ECO:0000256" key="4">
    <source>
        <dbReference type="ARBA" id="ARBA00023136"/>
    </source>
</evidence>
<dbReference type="Pfam" id="PF01957">
    <property type="entry name" value="NfeD"/>
    <property type="match status" value="1"/>
</dbReference>
<evidence type="ECO:0000256" key="1">
    <source>
        <dbReference type="ARBA" id="ARBA00004141"/>
    </source>
</evidence>
<keyword evidence="8" id="KW-1185">Reference proteome</keyword>
<dbReference type="SUPFAM" id="SSF141322">
    <property type="entry name" value="NfeD domain-like"/>
    <property type="match status" value="1"/>
</dbReference>
<dbReference type="GO" id="GO:0005886">
    <property type="term" value="C:plasma membrane"/>
    <property type="evidence" value="ECO:0007669"/>
    <property type="project" value="TreeGrafter"/>
</dbReference>
<dbReference type="InterPro" id="IPR002810">
    <property type="entry name" value="NfeD-like_C"/>
</dbReference>
<protein>
    <submittedName>
        <fullName evidence="7">Membrane protein implicated in regulation of membrane protease activity</fullName>
    </submittedName>
</protein>
<evidence type="ECO:0000259" key="6">
    <source>
        <dbReference type="Pfam" id="PF01957"/>
    </source>
</evidence>
<comment type="subcellular location">
    <subcellularLocation>
        <location evidence="1">Membrane</location>
        <topology evidence="1">Multi-pass membrane protein</topology>
    </subcellularLocation>
</comment>
<dbReference type="EMBL" id="FNIX01000042">
    <property type="protein sequence ID" value="SDP98658.1"/>
    <property type="molecule type" value="Genomic_DNA"/>
</dbReference>
<accession>A0A1H0X6T4</accession>
<evidence type="ECO:0000256" key="5">
    <source>
        <dbReference type="SAM" id="Phobius"/>
    </source>
</evidence>
<sequence length="145" mass="14680">MYGRMAALIWLIVGILLVVAEVLSGDFVLVMLGAAALAAAGVSALGAADLVSVLVFAATSLGLIVTARPLLKKRLQLGSGVRMHHEALLGGRAVALSRVDEHGGQVKIGGETWSARTLDGSVVEEGEAVTVVEISGATAVVIAAV</sequence>
<evidence type="ECO:0000256" key="3">
    <source>
        <dbReference type="ARBA" id="ARBA00022989"/>
    </source>
</evidence>
<dbReference type="PANTHER" id="PTHR33507:SF3">
    <property type="entry name" value="INNER MEMBRANE PROTEIN YBBJ"/>
    <property type="match status" value="1"/>
</dbReference>
<dbReference type="Gene3D" id="2.40.50.140">
    <property type="entry name" value="Nucleic acid-binding proteins"/>
    <property type="match status" value="1"/>
</dbReference>
<dbReference type="STRING" id="641025.SAMN05421507_14224"/>
<gene>
    <name evidence="7" type="ORF">SAMN05421507_14224</name>
</gene>
<feature type="domain" description="NfeD-like C-terminal" evidence="6">
    <location>
        <begin position="86"/>
        <end position="141"/>
    </location>
</feature>